<dbReference type="AlphaFoldDB" id="A0A5M5MGV1"/>
<name>A0A5M5MGV1_BACOV</name>
<dbReference type="Pfam" id="PF04230">
    <property type="entry name" value="PS_pyruv_trans"/>
    <property type="match status" value="1"/>
</dbReference>
<gene>
    <name evidence="2" type="ORF">F3B85_07335</name>
</gene>
<dbReference type="InterPro" id="IPR007345">
    <property type="entry name" value="Polysacch_pyruvyl_Trfase"/>
</dbReference>
<evidence type="ECO:0000313" key="2">
    <source>
        <dbReference type="EMBL" id="KAA4539795.1"/>
    </source>
</evidence>
<accession>A0A5M5MGV1</accession>
<dbReference type="EMBL" id="VWGP01000004">
    <property type="protein sequence ID" value="KAA4539795.1"/>
    <property type="molecule type" value="Genomic_DNA"/>
</dbReference>
<comment type="caution">
    <text evidence="2">The sequence shown here is derived from an EMBL/GenBank/DDBJ whole genome shotgun (WGS) entry which is preliminary data.</text>
</comment>
<dbReference type="Proteomes" id="UP000478493">
    <property type="component" value="Unassembled WGS sequence"/>
</dbReference>
<organism evidence="2 3">
    <name type="scientific">Bacteroides ovatus</name>
    <dbReference type="NCBI Taxonomy" id="28116"/>
    <lineage>
        <taxon>Bacteria</taxon>
        <taxon>Pseudomonadati</taxon>
        <taxon>Bacteroidota</taxon>
        <taxon>Bacteroidia</taxon>
        <taxon>Bacteroidales</taxon>
        <taxon>Bacteroidaceae</taxon>
        <taxon>Bacteroides</taxon>
    </lineage>
</organism>
<sequence length="339" mass="39405">MTKVNLLTIHYGKCYGAVMQTFATCRMLEQAGHTVRVINLINPSQKGNWKSIHYWMDCVREFQFWLFKKKYFSKLTNKAYSIKDINLPKSDVTVVGSDQVWNRDITGCFGNPFFLDFANDQRKVAMSSSFGKGIWDEDKKYTAAVKALLSQFSVISVRESSGVKIINNIMELEAINLPDPTIGYGKFEDLVLNHKPLHQVFSFLLLDDSKAKEKANHIANTLDLPLFVHSSFSSRILNGPRHWLTRIRNSEYVITDSFHGLALSLIFNKQFFVFCASEKKFTRLRSLLQLFSLEYRYVESIEDFERRKEELLCPIDYVHVNTVLQNEQERYRTFIQNSI</sequence>
<evidence type="ECO:0000313" key="3">
    <source>
        <dbReference type="Proteomes" id="UP000478493"/>
    </source>
</evidence>
<reference evidence="2 3" key="1">
    <citation type="journal article" date="2019" name="Nat. Med.">
        <title>A library of human gut bacterial isolates paired with longitudinal multiomics data enables mechanistic microbiome research.</title>
        <authorList>
            <person name="Poyet M."/>
            <person name="Groussin M."/>
            <person name="Gibbons S.M."/>
            <person name="Avila-Pacheco J."/>
            <person name="Jiang X."/>
            <person name="Kearney S.M."/>
            <person name="Perrotta A.R."/>
            <person name="Berdy B."/>
            <person name="Zhao S."/>
            <person name="Lieberman T.D."/>
            <person name="Swanson P.K."/>
            <person name="Smith M."/>
            <person name="Roesemann S."/>
            <person name="Alexander J.E."/>
            <person name="Rich S.A."/>
            <person name="Livny J."/>
            <person name="Vlamakis H."/>
            <person name="Clish C."/>
            <person name="Bullock K."/>
            <person name="Deik A."/>
            <person name="Scott J."/>
            <person name="Pierce K.A."/>
            <person name="Xavier R.J."/>
            <person name="Alm E.J."/>
        </authorList>
    </citation>
    <scope>NUCLEOTIDE SEQUENCE [LARGE SCALE GENOMIC DNA]</scope>
    <source>
        <strain evidence="2 3">BIOML-A41</strain>
    </source>
</reference>
<evidence type="ECO:0000259" key="1">
    <source>
        <dbReference type="Pfam" id="PF04230"/>
    </source>
</evidence>
<keyword evidence="2" id="KW-0808">Transferase</keyword>
<dbReference type="RefSeq" id="WP_008643770.1">
    <property type="nucleotide sequence ID" value="NZ_CAKJZH010000002.1"/>
</dbReference>
<feature type="domain" description="Polysaccharide pyruvyl transferase" evidence="1">
    <location>
        <begin position="15"/>
        <end position="274"/>
    </location>
</feature>
<dbReference type="GO" id="GO:0016740">
    <property type="term" value="F:transferase activity"/>
    <property type="evidence" value="ECO:0007669"/>
    <property type="project" value="UniProtKB-KW"/>
</dbReference>
<proteinExistence type="predicted"/>
<protein>
    <submittedName>
        <fullName evidence="2">Polysaccharide pyruvyl transferase family protein</fullName>
    </submittedName>
</protein>